<dbReference type="RefSeq" id="WP_013578953.1">
    <property type="nucleotide sequence ID" value="NC_015064.1"/>
</dbReference>
<evidence type="ECO:0000313" key="2">
    <source>
        <dbReference type="EMBL" id="ADW67625.1"/>
    </source>
</evidence>
<sequence>MAKKRVFSIVKAVKANARARVGIVPAERVIPDPKDKAARKPKHKETLAKLLEKRD</sequence>
<accession>E8WYM7</accession>
<name>E8WYM7_GRATM</name>
<dbReference type="KEGG" id="acm:AciX9_0553"/>
<dbReference type="HOGENOM" id="CLU_202662_0_0_0"/>
<gene>
    <name evidence="2" type="ordered locus">AciX9_0553</name>
</gene>
<protein>
    <submittedName>
        <fullName evidence="2">Uncharacterized protein</fullName>
    </submittedName>
</protein>
<proteinExistence type="predicted"/>
<dbReference type="STRING" id="1198114.AciX9_0553"/>
<keyword evidence="3" id="KW-1185">Reference proteome</keyword>
<evidence type="ECO:0000256" key="1">
    <source>
        <dbReference type="SAM" id="MobiDB-lite"/>
    </source>
</evidence>
<feature type="region of interest" description="Disordered" evidence="1">
    <location>
        <begin position="32"/>
        <end position="55"/>
    </location>
</feature>
<reference evidence="3" key="1">
    <citation type="submission" date="2011-01" db="EMBL/GenBank/DDBJ databases">
        <title>Complete sequence of chromosome of Acidobacterium sp. MP5ACTX9.</title>
        <authorList>
            <consortium name="US DOE Joint Genome Institute"/>
            <person name="Lucas S."/>
            <person name="Copeland A."/>
            <person name="Lapidus A."/>
            <person name="Cheng J.-F."/>
            <person name="Goodwin L."/>
            <person name="Pitluck S."/>
            <person name="Teshima H."/>
            <person name="Detter J.C."/>
            <person name="Han C."/>
            <person name="Tapia R."/>
            <person name="Land M."/>
            <person name="Hauser L."/>
            <person name="Kyrpides N."/>
            <person name="Ivanova N."/>
            <person name="Ovchinnikova G."/>
            <person name="Pagani I."/>
            <person name="Rawat S.R."/>
            <person name="Mannisto M."/>
            <person name="Haggblom M.M."/>
            <person name="Woyke T."/>
        </authorList>
    </citation>
    <scope>NUCLEOTIDE SEQUENCE [LARGE SCALE GENOMIC DNA]</scope>
    <source>
        <strain evidence="3">MP5ACTX9</strain>
    </source>
</reference>
<dbReference type="EMBL" id="CP002480">
    <property type="protein sequence ID" value="ADW67625.1"/>
    <property type="molecule type" value="Genomic_DNA"/>
</dbReference>
<dbReference type="PaxDb" id="1198114-AciX9_0553"/>
<dbReference type="Proteomes" id="UP000000343">
    <property type="component" value="Chromosome"/>
</dbReference>
<organism evidence="3">
    <name type="scientific">Granulicella tundricola (strain ATCC BAA-1859 / DSM 23138 / MP5ACTX9)</name>
    <dbReference type="NCBI Taxonomy" id="1198114"/>
    <lineage>
        <taxon>Bacteria</taxon>
        <taxon>Pseudomonadati</taxon>
        <taxon>Acidobacteriota</taxon>
        <taxon>Terriglobia</taxon>
        <taxon>Terriglobales</taxon>
        <taxon>Acidobacteriaceae</taxon>
        <taxon>Granulicella</taxon>
    </lineage>
</organism>
<evidence type="ECO:0000313" key="3">
    <source>
        <dbReference type="Proteomes" id="UP000000343"/>
    </source>
</evidence>
<dbReference type="AlphaFoldDB" id="E8WYM7"/>